<name>A0A1G8H7D6_9ACTN</name>
<dbReference type="EMBL" id="FNCN01000031">
    <property type="protein sequence ID" value="SDI02567.1"/>
    <property type="molecule type" value="Genomic_DNA"/>
</dbReference>
<evidence type="ECO:0000313" key="1">
    <source>
        <dbReference type="EMBL" id="SDI02567.1"/>
    </source>
</evidence>
<protein>
    <submittedName>
        <fullName evidence="1">Uncharacterized protein</fullName>
    </submittedName>
</protein>
<sequence>MMKEFDILAVRVINKAPWGISVQSDADPLENSAFIDKFKLAQWLESEEFPPLDTVLIATVIDASRDPARMSALDLDIEIARRRISDGPQQS</sequence>
<gene>
    <name evidence="1" type="ORF">SAMN05421505_1315</name>
</gene>
<accession>A0A1G8H7D6</accession>
<dbReference type="Proteomes" id="UP000198923">
    <property type="component" value="Unassembled WGS sequence"/>
</dbReference>
<dbReference type="AlphaFoldDB" id="A0A1G8H7D6"/>
<proteinExistence type="predicted"/>
<evidence type="ECO:0000313" key="2">
    <source>
        <dbReference type="Proteomes" id="UP000198923"/>
    </source>
</evidence>
<keyword evidence="2" id="KW-1185">Reference proteome</keyword>
<organism evidence="1 2">
    <name type="scientific">Sinosporangium album</name>
    <dbReference type="NCBI Taxonomy" id="504805"/>
    <lineage>
        <taxon>Bacteria</taxon>
        <taxon>Bacillati</taxon>
        <taxon>Actinomycetota</taxon>
        <taxon>Actinomycetes</taxon>
        <taxon>Streptosporangiales</taxon>
        <taxon>Streptosporangiaceae</taxon>
        <taxon>Sinosporangium</taxon>
    </lineage>
</organism>
<reference evidence="1 2" key="1">
    <citation type="submission" date="2016-10" db="EMBL/GenBank/DDBJ databases">
        <authorList>
            <person name="de Groot N.N."/>
        </authorList>
    </citation>
    <scope>NUCLEOTIDE SEQUENCE [LARGE SCALE GENOMIC DNA]</scope>
    <source>
        <strain evidence="1 2">CPCC 201354</strain>
    </source>
</reference>